<proteinExistence type="predicted"/>
<evidence type="ECO:0000313" key="2">
    <source>
        <dbReference type="Proteomes" id="UP000613030"/>
    </source>
</evidence>
<organism evidence="1 2">
    <name type="scientific">Chryseolinea lacunae</name>
    <dbReference type="NCBI Taxonomy" id="2801331"/>
    <lineage>
        <taxon>Bacteria</taxon>
        <taxon>Pseudomonadati</taxon>
        <taxon>Bacteroidota</taxon>
        <taxon>Cytophagia</taxon>
        <taxon>Cytophagales</taxon>
        <taxon>Fulvivirgaceae</taxon>
        <taxon>Chryseolinea</taxon>
    </lineage>
</organism>
<reference evidence="1 2" key="1">
    <citation type="submission" date="2021-01" db="EMBL/GenBank/DDBJ databases">
        <title>Chryseolinea sp. Jin1 Genome sequencing and assembly.</title>
        <authorList>
            <person name="Kim I."/>
        </authorList>
    </citation>
    <scope>NUCLEOTIDE SEQUENCE [LARGE SCALE GENOMIC DNA]</scope>
    <source>
        <strain evidence="1 2">Jin1</strain>
    </source>
</reference>
<gene>
    <name evidence="1" type="ORF">JI741_24485</name>
</gene>
<keyword evidence="2" id="KW-1185">Reference proteome</keyword>
<sequence length="117" mass="13233">MLMNIFTTTKTCFNTMNPLFKLPTHTELAVCLLREELKMSRFFTDLYNLGLENHSPHQLDLAPIIFACLGLQGSDAMFERYVELLAHHTEVVHLTNESLAKEALAFCTALVVFKNSG</sequence>
<comment type="caution">
    <text evidence="1">The sequence shown here is derived from an EMBL/GenBank/DDBJ whole genome shotgun (WGS) entry which is preliminary data.</text>
</comment>
<evidence type="ECO:0000313" key="1">
    <source>
        <dbReference type="EMBL" id="MBL0744413.1"/>
    </source>
</evidence>
<dbReference type="EMBL" id="JAERRB010000011">
    <property type="protein sequence ID" value="MBL0744413.1"/>
    <property type="molecule type" value="Genomic_DNA"/>
</dbReference>
<dbReference type="Proteomes" id="UP000613030">
    <property type="component" value="Unassembled WGS sequence"/>
</dbReference>
<protein>
    <submittedName>
        <fullName evidence="1">Uncharacterized protein</fullName>
    </submittedName>
</protein>
<name>A0ABS1KYQ8_9BACT</name>
<dbReference type="RefSeq" id="WP_202014070.1">
    <property type="nucleotide sequence ID" value="NZ_JAERRB010000011.1"/>
</dbReference>
<accession>A0ABS1KYQ8</accession>